<accession>A0A1E4TDW1</accession>
<dbReference type="Proteomes" id="UP000095023">
    <property type="component" value="Unassembled WGS sequence"/>
</dbReference>
<keyword evidence="2" id="KW-1185">Reference proteome</keyword>
<evidence type="ECO:0000313" key="1">
    <source>
        <dbReference type="EMBL" id="ODV89848.1"/>
    </source>
</evidence>
<evidence type="ECO:0000313" key="2">
    <source>
        <dbReference type="Proteomes" id="UP000095023"/>
    </source>
</evidence>
<organism evidence="1 2">
    <name type="scientific">Tortispora caseinolytica NRRL Y-17796</name>
    <dbReference type="NCBI Taxonomy" id="767744"/>
    <lineage>
        <taxon>Eukaryota</taxon>
        <taxon>Fungi</taxon>
        <taxon>Dikarya</taxon>
        <taxon>Ascomycota</taxon>
        <taxon>Saccharomycotina</taxon>
        <taxon>Trigonopsidomycetes</taxon>
        <taxon>Trigonopsidales</taxon>
        <taxon>Trigonopsidaceae</taxon>
        <taxon>Tortispora</taxon>
    </lineage>
</organism>
<dbReference type="GO" id="GO:0004526">
    <property type="term" value="F:ribonuclease P activity"/>
    <property type="evidence" value="ECO:0007669"/>
    <property type="project" value="TreeGrafter"/>
</dbReference>
<dbReference type="AlphaFoldDB" id="A0A1E4TDW1"/>
<sequence length="321" mass="35956">MNRASQPSSRVFSETFEADNGIPPVIAKTINKHLFNQSLEVLVPDSRLELPTFKRCDLRIPLKQLLLPTNVDAIRACDYFYAISGGSIETGDVVCITKSTVYLSLCKDTYQRAGLEGRRLTSKSKDYRYLVQFELSVDNFLYKRLHTVAGDALQHVDVFSLSYQGSLPWTSTSPNTAEIDLNLAVPDFALVETGTGPDLSEIYEWLGLVSLESPRVTPDDVIDPVFSTYAVSDPRSMPVTKSTIQQNVPSDVIIDVINKLHSSSCTWWAVQVRGYTNSALTFNNQPHQFGMNGESHYSIVYFKSSNSSTYMLFTQRSFLDN</sequence>
<name>A0A1E4TDW1_9ASCO</name>
<gene>
    <name evidence="1" type="ORF">CANCADRAFT_1583</name>
</gene>
<proteinExistence type="predicted"/>
<dbReference type="EMBL" id="KV453842">
    <property type="protein sequence ID" value="ODV89848.1"/>
    <property type="molecule type" value="Genomic_DNA"/>
</dbReference>
<dbReference type="PANTHER" id="PTHR15396">
    <property type="entry name" value="RIBONUCLEASE P PROTEIN SUBUNIT P40"/>
    <property type="match status" value="1"/>
</dbReference>
<dbReference type="GO" id="GO:0000447">
    <property type="term" value="P:endonucleolytic cleavage in ITS1 to separate SSU-rRNA from 5.8S rRNA and LSU-rRNA from tricistronic rRNA transcript (SSU-rRNA, 5.8S rRNA, LSU-rRNA)"/>
    <property type="evidence" value="ECO:0007669"/>
    <property type="project" value="TreeGrafter"/>
</dbReference>
<dbReference type="GO" id="GO:0000171">
    <property type="term" value="F:ribonuclease MRP activity"/>
    <property type="evidence" value="ECO:0007669"/>
    <property type="project" value="TreeGrafter"/>
</dbReference>
<reference evidence="2" key="1">
    <citation type="submission" date="2016-02" db="EMBL/GenBank/DDBJ databases">
        <title>Comparative genomics of biotechnologically important yeasts.</title>
        <authorList>
            <consortium name="DOE Joint Genome Institute"/>
            <person name="Riley R."/>
            <person name="Haridas S."/>
            <person name="Wolfe K.H."/>
            <person name="Lopes M.R."/>
            <person name="Hittinger C.T."/>
            <person name="Goker M."/>
            <person name="Salamov A."/>
            <person name="Wisecaver J."/>
            <person name="Long T.M."/>
            <person name="Aerts A.L."/>
            <person name="Barry K."/>
            <person name="Choi C."/>
            <person name="Clum A."/>
            <person name="Coughlan A.Y."/>
            <person name="Deshpande S."/>
            <person name="Douglass A.P."/>
            <person name="Hanson S.J."/>
            <person name="Klenk H.-P."/>
            <person name="Labutti K."/>
            <person name="Lapidus A."/>
            <person name="Lindquist E."/>
            <person name="Lipzen A."/>
            <person name="Meier-Kolthoff J.P."/>
            <person name="Ohm R.A."/>
            <person name="Otillar R.P."/>
            <person name="Pangilinan J."/>
            <person name="Peng Y."/>
            <person name="Rokas A."/>
            <person name="Rosa C.A."/>
            <person name="Scheuner C."/>
            <person name="Sibirny A.A."/>
            <person name="Slot J.C."/>
            <person name="Stielow J.B."/>
            <person name="Sun H."/>
            <person name="Kurtzman C.P."/>
            <person name="Blackwell M."/>
            <person name="Jeffries T.W."/>
            <person name="Grigoriev I.V."/>
        </authorList>
    </citation>
    <scope>NUCLEOTIDE SEQUENCE [LARGE SCALE GENOMIC DNA]</scope>
    <source>
        <strain evidence="2">NRRL Y-17796</strain>
    </source>
</reference>
<dbReference type="Pfam" id="PF08584">
    <property type="entry name" value="Ribonuc_P_40"/>
    <property type="match status" value="1"/>
</dbReference>
<dbReference type="InterPro" id="IPR013893">
    <property type="entry name" value="RNase_P_Rpp40"/>
</dbReference>
<dbReference type="GO" id="GO:0001682">
    <property type="term" value="P:tRNA 5'-leader removal"/>
    <property type="evidence" value="ECO:0007669"/>
    <property type="project" value="InterPro"/>
</dbReference>
<dbReference type="GO" id="GO:0000172">
    <property type="term" value="C:ribonuclease MRP complex"/>
    <property type="evidence" value="ECO:0007669"/>
    <property type="project" value="TreeGrafter"/>
</dbReference>
<protein>
    <submittedName>
        <fullName evidence="1">Uncharacterized protein</fullName>
    </submittedName>
</protein>
<dbReference type="OrthoDB" id="63112at2759"/>
<dbReference type="GO" id="GO:0030681">
    <property type="term" value="C:multimeric ribonuclease P complex"/>
    <property type="evidence" value="ECO:0007669"/>
    <property type="project" value="TreeGrafter"/>
</dbReference>
<dbReference type="PANTHER" id="PTHR15396:SF1">
    <property type="entry name" value="RIBONUCLEASE P PROTEIN SUBUNIT P40"/>
    <property type="match status" value="1"/>
</dbReference>